<evidence type="ECO:0000313" key="3">
    <source>
        <dbReference type="Proteomes" id="UP000180194"/>
    </source>
</evidence>
<protein>
    <submittedName>
        <fullName evidence="2">Uncharacterized protein</fullName>
    </submittedName>
</protein>
<feature type="compositionally biased region" description="Basic and acidic residues" evidence="1">
    <location>
        <begin position="1"/>
        <end position="12"/>
    </location>
</feature>
<keyword evidence="3" id="KW-1185">Reference proteome</keyword>
<name>A0ABX3CX24_9BACI</name>
<evidence type="ECO:0000313" key="2">
    <source>
        <dbReference type="EMBL" id="OHX49479.1"/>
    </source>
</evidence>
<organism evidence="2 3">
    <name type="scientific">Cytobacillus oceanisediminis</name>
    <dbReference type="NCBI Taxonomy" id="665099"/>
    <lineage>
        <taxon>Bacteria</taxon>
        <taxon>Bacillati</taxon>
        <taxon>Bacillota</taxon>
        <taxon>Bacilli</taxon>
        <taxon>Bacillales</taxon>
        <taxon>Bacillaceae</taxon>
        <taxon>Cytobacillus</taxon>
    </lineage>
</organism>
<gene>
    <name evidence="2" type="ORF">BBV17_12915</name>
</gene>
<reference evidence="2 3" key="1">
    <citation type="submission" date="2016-07" db="EMBL/GenBank/DDBJ databases">
        <title>Bacillus oceanisediminis whole genome.</title>
        <authorList>
            <person name="Pal Y."/>
            <person name="Verma A."/>
            <person name="Mual P."/>
            <person name="Srinivasan K."/>
        </authorList>
    </citation>
    <scope>NUCLEOTIDE SEQUENCE [LARGE SCALE GENOMIC DNA]</scope>
    <source>
        <strain evidence="2 3">Bhandara28</strain>
    </source>
</reference>
<proteinExistence type="predicted"/>
<accession>A0ABX3CX24</accession>
<sequence>MKPKTKSVERKRSPVSPHKAQNQKLKVEMVVMGLPSTLNQSQHFSTMKLCKFMRRQKYLARPIKPYV</sequence>
<dbReference type="EMBL" id="MBRJ01000011">
    <property type="protein sequence ID" value="OHX49479.1"/>
    <property type="molecule type" value="Genomic_DNA"/>
</dbReference>
<comment type="caution">
    <text evidence="2">The sequence shown here is derived from an EMBL/GenBank/DDBJ whole genome shotgun (WGS) entry which is preliminary data.</text>
</comment>
<evidence type="ECO:0000256" key="1">
    <source>
        <dbReference type="SAM" id="MobiDB-lite"/>
    </source>
</evidence>
<feature type="region of interest" description="Disordered" evidence="1">
    <location>
        <begin position="1"/>
        <end position="22"/>
    </location>
</feature>
<dbReference type="Proteomes" id="UP000180194">
    <property type="component" value="Unassembled WGS sequence"/>
</dbReference>